<dbReference type="PANTHER" id="PTHR31157:SF1">
    <property type="entry name" value="SCP DOMAIN-CONTAINING PROTEIN"/>
    <property type="match status" value="1"/>
</dbReference>
<dbReference type="Pfam" id="PF00188">
    <property type="entry name" value="CAP"/>
    <property type="match status" value="1"/>
</dbReference>
<evidence type="ECO:0000313" key="6">
    <source>
        <dbReference type="Proteomes" id="UP000094296"/>
    </source>
</evidence>
<keyword evidence="1" id="KW-0732">Signal</keyword>
<dbReference type="Proteomes" id="UP000094296">
    <property type="component" value="Unassembled WGS sequence"/>
</dbReference>
<dbReference type="STRING" id="766136.BHF68_01525"/>
<feature type="signal peptide" evidence="1">
    <location>
        <begin position="1"/>
        <end position="21"/>
    </location>
</feature>
<evidence type="ECO:0008006" key="7">
    <source>
        <dbReference type="Google" id="ProtNLM"/>
    </source>
</evidence>
<dbReference type="Gene3D" id="3.30.457.10">
    <property type="entry name" value="Copper amine oxidase-like, N-terminal domain"/>
    <property type="match status" value="1"/>
</dbReference>
<dbReference type="EMBL" id="MIJE01000001">
    <property type="protein sequence ID" value="OEF98385.1"/>
    <property type="molecule type" value="Genomic_DNA"/>
</dbReference>
<dbReference type="InterPro" id="IPR035940">
    <property type="entry name" value="CAP_sf"/>
</dbReference>
<dbReference type="CDD" id="cd05379">
    <property type="entry name" value="CAP_bacterial"/>
    <property type="match status" value="1"/>
</dbReference>
<name>A0A1E5G5L3_9FIRM</name>
<dbReference type="Pfam" id="PF07833">
    <property type="entry name" value="Cu_amine_oxidN1"/>
    <property type="match status" value="1"/>
</dbReference>
<dbReference type="SUPFAM" id="SSF55383">
    <property type="entry name" value="Copper amine oxidase, domain N"/>
    <property type="match status" value="1"/>
</dbReference>
<dbReference type="Gene3D" id="3.40.33.10">
    <property type="entry name" value="CAP"/>
    <property type="match status" value="1"/>
</dbReference>
<dbReference type="InterPro" id="IPR029410">
    <property type="entry name" value="CAP_assoc"/>
</dbReference>
<dbReference type="AlphaFoldDB" id="A0A1E5G5L3"/>
<reference evidence="5 6" key="1">
    <citation type="submission" date="2016-09" db="EMBL/GenBank/DDBJ databases">
        <title>Draft genome sequence for the type strain of Desulfuribacillus alkaliarsenatis AHT28, an obligately anaerobic, sulfidogenic bacterium isolated from Russian soda lake sediments.</title>
        <authorList>
            <person name="Abin C.A."/>
            <person name="Hollibaugh J.T."/>
        </authorList>
    </citation>
    <scope>NUCLEOTIDE SEQUENCE [LARGE SCALE GENOMIC DNA]</scope>
    <source>
        <strain evidence="5 6">AHT28</strain>
    </source>
</reference>
<dbReference type="PANTHER" id="PTHR31157">
    <property type="entry name" value="SCP DOMAIN-CONTAINING PROTEIN"/>
    <property type="match status" value="1"/>
</dbReference>
<evidence type="ECO:0000259" key="3">
    <source>
        <dbReference type="Pfam" id="PF07833"/>
    </source>
</evidence>
<evidence type="ECO:0000256" key="1">
    <source>
        <dbReference type="SAM" id="SignalP"/>
    </source>
</evidence>
<evidence type="ECO:0000259" key="2">
    <source>
        <dbReference type="Pfam" id="PF00188"/>
    </source>
</evidence>
<feature type="chain" id="PRO_5038836165" description="Copper amine oxidase-like N-terminal domain-containing protein" evidence="1">
    <location>
        <begin position="22"/>
        <end position="451"/>
    </location>
</feature>
<feature type="domain" description="CAP-associated" evidence="4">
    <location>
        <begin position="189"/>
        <end position="310"/>
    </location>
</feature>
<protein>
    <recommendedName>
        <fullName evidence="7">Copper amine oxidase-like N-terminal domain-containing protein</fullName>
    </recommendedName>
</protein>
<organism evidence="5 6">
    <name type="scientific">Desulfuribacillus alkaliarsenatis</name>
    <dbReference type="NCBI Taxonomy" id="766136"/>
    <lineage>
        <taxon>Bacteria</taxon>
        <taxon>Bacillati</taxon>
        <taxon>Bacillota</taxon>
        <taxon>Desulfuribacillia</taxon>
        <taxon>Desulfuribacillales</taxon>
        <taxon>Desulfuribacillaceae</taxon>
        <taxon>Desulfuribacillus</taxon>
    </lineage>
</organism>
<keyword evidence="6" id="KW-1185">Reference proteome</keyword>
<dbReference type="Pfam" id="PF14504">
    <property type="entry name" value="CAP_assoc_N"/>
    <property type="match status" value="1"/>
</dbReference>
<dbReference type="OrthoDB" id="1889751at2"/>
<comment type="caution">
    <text evidence="5">The sequence shown here is derived from an EMBL/GenBank/DDBJ whole genome shotgun (WGS) entry which is preliminary data.</text>
</comment>
<dbReference type="RefSeq" id="WP_069641877.1">
    <property type="nucleotide sequence ID" value="NZ_MIJE01000001.1"/>
</dbReference>
<proteinExistence type="predicted"/>
<accession>A0A1E5G5L3</accession>
<sequence length="451" mass="51270">MRKIVQLCLMIAILIIFTAYADANEREIRIYVDGKQVNFIDAKPYIDSNYRTMVPVRFPAEAVGAEVSWDNHQQKVTAIKNDRIVELTAGSREYNVNGLKMMMDTEMVYNSSLYRNFVPIRFVLEGLGAKVDWARDDNDIIVYVYTDSVSGDSLDEQVKYEKQNNQEKQEAAQDVIVKNSIFSVSAISIGDSLTSVNEKLGAANRIEPSIYDYNWHVYNSDYNKYVKLGIKNNRVVSFLNVIELDGYTRTSIRKELGSPLKYIQINNTRYMQSSSDYDVFLVGNNYVYVYYDQHENDEVIAIKLLERASRDSLRGFLPQPTNELKNALSLQIFDLANAMRVSKGLSVLRWSDAAAFTSEKHSIDMATKDYFSHTNLQGLSPFDRMRNDGISFRGAAENLAAGQPDAITAHVGWMNSWGHREALISNQQFLGVGTAYGGSYGVYYTQKFFSR</sequence>
<evidence type="ECO:0000313" key="5">
    <source>
        <dbReference type="EMBL" id="OEF98385.1"/>
    </source>
</evidence>
<feature type="domain" description="Copper amine oxidase-like N-terminal" evidence="3">
    <location>
        <begin position="31"/>
        <end position="141"/>
    </location>
</feature>
<feature type="domain" description="SCP" evidence="2">
    <location>
        <begin position="334"/>
        <end position="448"/>
    </location>
</feature>
<dbReference type="SUPFAM" id="SSF55797">
    <property type="entry name" value="PR-1-like"/>
    <property type="match status" value="1"/>
</dbReference>
<dbReference type="InterPro" id="IPR014044">
    <property type="entry name" value="CAP_dom"/>
</dbReference>
<evidence type="ECO:0000259" key="4">
    <source>
        <dbReference type="Pfam" id="PF14504"/>
    </source>
</evidence>
<gene>
    <name evidence="5" type="ORF">BHF68_01525</name>
</gene>
<dbReference type="InterPro" id="IPR012854">
    <property type="entry name" value="Cu_amine_oxidase-like_N"/>
</dbReference>
<dbReference type="InterPro" id="IPR036582">
    <property type="entry name" value="Mao_N_sf"/>
</dbReference>